<dbReference type="InterPro" id="IPR008979">
    <property type="entry name" value="Galactose-bd-like_sf"/>
</dbReference>
<evidence type="ECO:0000313" key="8">
    <source>
        <dbReference type="Proteomes" id="UP000186917"/>
    </source>
</evidence>
<keyword evidence="2 5" id="KW-0732">Signal</keyword>
<dbReference type="GO" id="GO:0042545">
    <property type="term" value="P:cell wall modification"/>
    <property type="evidence" value="ECO:0007669"/>
    <property type="project" value="InterPro"/>
</dbReference>
<dbReference type="PANTHER" id="PTHR31321">
    <property type="entry name" value="ACYL-COA THIOESTER HYDROLASE YBHC-RELATED"/>
    <property type="match status" value="1"/>
</dbReference>
<dbReference type="InterPro" id="IPR012334">
    <property type="entry name" value="Pectin_lyas_fold"/>
</dbReference>
<keyword evidence="8" id="KW-1185">Reference proteome</keyword>
<dbReference type="CDD" id="cd04084">
    <property type="entry name" value="CBM6_xylanase-like"/>
    <property type="match status" value="1"/>
</dbReference>
<dbReference type="InterPro" id="IPR026444">
    <property type="entry name" value="Secre_tail"/>
</dbReference>
<dbReference type="GO" id="GO:0030246">
    <property type="term" value="F:carbohydrate binding"/>
    <property type="evidence" value="ECO:0007669"/>
    <property type="project" value="InterPro"/>
</dbReference>
<dbReference type="RefSeq" id="WP_076381001.1">
    <property type="nucleotide sequence ID" value="NZ_AP017422.1"/>
</dbReference>
<dbReference type="InterPro" id="IPR005084">
    <property type="entry name" value="CBM6"/>
</dbReference>
<dbReference type="NCBIfam" id="TIGR04183">
    <property type="entry name" value="Por_Secre_tail"/>
    <property type="match status" value="1"/>
</dbReference>
<accession>A0A173MGD9</accession>
<feature type="domain" description="CBM6" evidence="6">
    <location>
        <begin position="341"/>
        <end position="464"/>
    </location>
</feature>
<comment type="similarity">
    <text evidence="1">Belongs to the pectinesterase family.</text>
</comment>
<dbReference type="InterPro" id="IPR000070">
    <property type="entry name" value="Pectinesterase_cat"/>
</dbReference>
<dbReference type="STRING" id="477680.SAMN05421788_107350"/>
<dbReference type="InterPro" id="IPR011050">
    <property type="entry name" value="Pectin_lyase_fold/virulence"/>
</dbReference>
<dbReference type="Gene3D" id="2.160.20.10">
    <property type="entry name" value="Single-stranded right-handed beta-helix, Pectin lyase-like"/>
    <property type="match status" value="1"/>
</dbReference>
<gene>
    <name evidence="7" type="ORF">SAMN05421788_107350</name>
</gene>
<evidence type="ECO:0000313" key="7">
    <source>
        <dbReference type="EMBL" id="SIT27926.1"/>
    </source>
</evidence>
<protein>
    <submittedName>
        <fullName evidence="7">Por secretion system C-terminal sorting domain-containing protein</fullName>
    </submittedName>
</protein>
<name>A0A173MGD9_9BACT</name>
<evidence type="ECO:0000256" key="1">
    <source>
        <dbReference type="ARBA" id="ARBA00008891"/>
    </source>
</evidence>
<evidence type="ECO:0000256" key="2">
    <source>
        <dbReference type="ARBA" id="ARBA00022729"/>
    </source>
</evidence>
<dbReference type="SUPFAM" id="SSF51126">
    <property type="entry name" value="Pectin lyase-like"/>
    <property type="match status" value="1"/>
</dbReference>
<evidence type="ECO:0000256" key="4">
    <source>
        <dbReference type="ARBA" id="ARBA00023085"/>
    </source>
</evidence>
<dbReference type="Gene3D" id="2.60.120.260">
    <property type="entry name" value="Galactose-binding domain-like"/>
    <property type="match status" value="1"/>
</dbReference>
<dbReference type="PANTHER" id="PTHR31321:SF57">
    <property type="entry name" value="PECTINESTERASE 53-RELATED"/>
    <property type="match status" value="1"/>
</dbReference>
<dbReference type="EMBL" id="FTOR01000007">
    <property type="protein sequence ID" value="SIT27926.1"/>
    <property type="molecule type" value="Genomic_DNA"/>
</dbReference>
<evidence type="ECO:0000259" key="6">
    <source>
        <dbReference type="PROSITE" id="PS51175"/>
    </source>
</evidence>
<sequence length="560" mass="59780">MKKLLLFLYLLLASFISTHAQYNIIVAQDGSGNYTTVQAAFNAVASNSSSRTIIYIKNGTYTEHLTVPSGKNNITVIGESRDGVILSYNLYANTINAATGSTWGFDCASLIIRGSGFYATKITIRNNAGTAAQALAVNIQGDKTIFNDCRFLARQDTWYGGNVRVYSKNCYIEGTTDFIYGAATAFFEGCSLYSYGGTSITAASTESYMPYGLVFNNCNITGASSNITDLGRPWRAYAAVCFMNTSMTNCIKAAGWNDWGNAANQSTARFREYNNSGAGAATGGRVSWMQFLSASEAASYNYLNVLKNTYSSSPTTDNWNPVATINATPAGGAVSSRSAFSTIQAEDYNSMQGVQTETCSEGGLDVSYVDNSDWIRFAGVNFGTGATGVSARVASNTTGGTIKFRIDAAGGTQIGALNVANTGGWQSWVTLTGSVSGVSGVHDLYLSFSGGTGYLFNLNHFVFTAGTARIAASDSAELKVSTEENEVQLFPNPSSDFVTIKTGEYKNAKVLVYDNSGRLVSTSAFSGNQTKVSVSGFAPGIYIIKFNNGRKIITRKFLKQ</sequence>
<evidence type="ECO:0000256" key="3">
    <source>
        <dbReference type="ARBA" id="ARBA00022801"/>
    </source>
</evidence>
<dbReference type="GO" id="GO:0030599">
    <property type="term" value="F:pectinesterase activity"/>
    <property type="evidence" value="ECO:0007669"/>
    <property type="project" value="InterPro"/>
</dbReference>
<dbReference type="SUPFAM" id="SSF49785">
    <property type="entry name" value="Galactose-binding domain-like"/>
    <property type="match status" value="1"/>
</dbReference>
<feature type="chain" id="PRO_5030022911" evidence="5">
    <location>
        <begin position="21"/>
        <end position="560"/>
    </location>
</feature>
<dbReference type="AlphaFoldDB" id="A0A173MGD9"/>
<evidence type="ECO:0000256" key="5">
    <source>
        <dbReference type="SAM" id="SignalP"/>
    </source>
</evidence>
<keyword evidence="3" id="KW-0378">Hydrolase</keyword>
<dbReference type="Proteomes" id="UP000186917">
    <property type="component" value="Unassembled WGS sequence"/>
</dbReference>
<proteinExistence type="inferred from homology"/>
<dbReference type="SMART" id="SM00606">
    <property type="entry name" value="CBD_IV"/>
    <property type="match status" value="1"/>
</dbReference>
<dbReference type="Pfam" id="PF18962">
    <property type="entry name" value="Por_Secre_tail"/>
    <property type="match status" value="1"/>
</dbReference>
<dbReference type="Pfam" id="PF01095">
    <property type="entry name" value="Pectinesterase"/>
    <property type="match status" value="1"/>
</dbReference>
<dbReference type="KEGG" id="fln:FLA_2711"/>
<feature type="signal peptide" evidence="5">
    <location>
        <begin position="1"/>
        <end position="20"/>
    </location>
</feature>
<reference evidence="8" key="1">
    <citation type="submission" date="2017-01" db="EMBL/GenBank/DDBJ databases">
        <authorList>
            <person name="Varghese N."/>
            <person name="Submissions S."/>
        </authorList>
    </citation>
    <scope>NUCLEOTIDE SEQUENCE [LARGE SCALE GENOMIC DNA]</scope>
    <source>
        <strain evidence="8">DSM 21054</strain>
    </source>
</reference>
<dbReference type="PROSITE" id="PS51175">
    <property type="entry name" value="CBM6"/>
    <property type="match status" value="1"/>
</dbReference>
<organism evidence="7 8">
    <name type="scientific">Filimonas lacunae</name>
    <dbReference type="NCBI Taxonomy" id="477680"/>
    <lineage>
        <taxon>Bacteria</taxon>
        <taxon>Pseudomonadati</taxon>
        <taxon>Bacteroidota</taxon>
        <taxon>Chitinophagia</taxon>
        <taxon>Chitinophagales</taxon>
        <taxon>Chitinophagaceae</taxon>
        <taxon>Filimonas</taxon>
    </lineage>
</organism>
<keyword evidence="4" id="KW-0063">Aspartyl esterase</keyword>
<dbReference type="OrthoDB" id="9804686at2"/>
<dbReference type="GO" id="GO:0009279">
    <property type="term" value="C:cell outer membrane"/>
    <property type="evidence" value="ECO:0007669"/>
    <property type="project" value="TreeGrafter"/>
</dbReference>
<dbReference type="InterPro" id="IPR006584">
    <property type="entry name" value="Cellulose-bd_IV"/>
</dbReference>
<dbReference type="Pfam" id="PF03422">
    <property type="entry name" value="CBM_6"/>
    <property type="match status" value="1"/>
</dbReference>